<keyword evidence="2" id="KW-1185">Reference proteome</keyword>
<protein>
    <recommendedName>
        <fullName evidence="3">SCP domain-containing protein</fullName>
    </recommendedName>
</protein>
<dbReference type="OrthoDB" id="414826at2759"/>
<name>A0A016SC17_9BILA</name>
<evidence type="ECO:0000313" key="2">
    <source>
        <dbReference type="Proteomes" id="UP000024635"/>
    </source>
</evidence>
<evidence type="ECO:0008006" key="3">
    <source>
        <dbReference type="Google" id="ProtNLM"/>
    </source>
</evidence>
<accession>A0A016SC17</accession>
<dbReference type="SUPFAM" id="SSF55797">
    <property type="entry name" value="PR-1-like"/>
    <property type="match status" value="1"/>
</dbReference>
<organism evidence="1 2">
    <name type="scientific">Ancylostoma ceylanicum</name>
    <dbReference type="NCBI Taxonomy" id="53326"/>
    <lineage>
        <taxon>Eukaryota</taxon>
        <taxon>Metazoa</taxon>
        <taxon>Ecdysozoa</taxon>
        <taxon>Nematoda</taxon>
        <taxon>Chromadorea</taxon>
        <taxon>Rhabditida</taxon>
        <taxon>Rhabditina</taxon>
        <taxon>Rhabditomorpha</taxon>
        <taxon>Strongyloidea</taxon>
        <taxon>Ancylostomatidae</taxon>
        <taxon>Ancylostomatinae</taxon>
        <taxon>Ancylostoma</taxon>
    </lineage>
</organism>
<dbReference type="Proteomes" id="UP000024635">
    <property type="component" value="Unassembled WGS sequence"/>
</dbReference>
<proteinExistence type="predicted"/>
<comment type="caution">
    <text evidence="1">The sequence shown here is derived from an EMBL/GenBank/DDBJ whole genome shotgun (WGS) entry which is preliminary data.</text>
</comment>
<dbReference type="InterPro" id="IPR035940">
    <property type="entry name" value="CAP_sf"/>
</dbReference>
<sequence length="148" mass="16967">MCSSPISRRQCFPIEIKGRWPGAVLHHPQCICALWGWLSSFSSSPVLQFQQPPQVLSPSTMFLLAFFQFARVEILSFSYEAKEMYISLCVRIGFLAFGCNDNLITDEWREMVLNFHNDKRRKVAEGKQTSKNNAIMPPGSDIHELVRI</sequence>
<evidence type="ECO:0000313" key="1">
    <source>
        <dbReference type="EMBL" id="EYB87844.1"/>
    </source>
</evidence>
<reference evidence="2" key="1">
    <citation type="journal article" date="2015" name="Nat. Genet.">
        <title>The genome and transcriptome of the zoonotic hookworm Ancylostoma ceylanicum identify infection-specific gene families.</title>
        <authorList>
            <person name="Schwarz E.M."/>
            <person name="Hu Y."/>
            <person name="Antoshechkin I."/>
            <person name="Miller M.M."/>
            <person name="Sternberg P.W."/>
            <person name="Aroian R.V."/>
        </authorList>
    </citation>
    <scope>NUCLEOTIDE SEQUENCE</scope>
    <source>
        <strain evidence="2">HY135</strain>
    </source>
</reference>
<dbReference type="Gene3D" id="3.40.33.10">
    <property type="entry name" value="CAP"/>
    <property type="match status" value="1"/>
</dbReference>
<dbReference type="AlphaFoldDB" id="A0A016SC17"/>
<gene>
    <name evidence="1" type="primary">Acey_s0256.g361</name>
    <name evidence="1" type="ORF">Y032_0256g361</name>
</gene>
<dbReference type="EMBL" id="JARK01001592">
    <property type="protein sequence ID" value="EYB87844.1"/>
    <property type="molecule type" value="Genomic_DNA"/>
</dbReference>